<keyword evidence="3 7" id="KW-0547">Nucleotide-binding</keyword>
<keyword evidence="9" id="KW-1185">Reference proteome</keyword>
<dbReference type="SUPFAM" id="SSF53067">
    <property type="entry name" value="Actin-like ATPase domain"/>
    <property type="match status" value="2"/>
</dbReference>
<comment type="caution">
    <text evidence="8">The sequence shown here is derived from an EMBL/GenBank/DDBJ whole genome shotgun (WGS) entry which is preliminary data.</text>
</comment>
<dbReference type="AlphaFoldDB" id="A0A261ERA5"/>
<dbReference type="CDD" id="cd24029">
    <property type="entry name" value="ASKHA_NBD_HSP70_DnaK_HscA_HscC"/>
    <property type="match status" value="1"/>
</dbReference>
<keyword evidence="4 7" id="KW-0067">ATP-binding</keyword>
<dbReference type="PANTHER" id="PTHR19375">
    <property type="entry name" value="HEAT SHOCK PROTEIN 70KDA"/>
    <property type="match status" value="1"/>
</dbReference>
<dbReference type="InterPro" id="IPR043129">
    <property type="entry name" value="ATPase_NBD"/>
</dbReference>
<dbReference type="Proteomes" id="UP000216725">
    <property type="component" value="Unassembled WGS sequence"/>
</dbReference>
<dbReference type="InterPro" id="IPR029047">
    <property type="entry name" value="HSP70_peptide-bd_sf"/>
</dbReference>
<dbReference type="Gene3D" id="3.30.420.40">
    <property type="match status" value="2"/>
</dbReference>
<name>A0A261ERA5_9BIFI</name>
<gene>
    <name evidence="8" type="ORF">PSRA_1639</name>
</gene>
<evidence type="ECO:0000256" key="4">
    <source>
        <dbReference type="ARBA" id="ARBA00022840"/>
    </source>
</evidence>
<evidence type="ECO:0000256" key="3">
    <source>
        <dbReference type="ARBA" id="ARBA00022741"/>
    </source>
</evidence>
<protein>
    <submittedName>
        <fullName evidence="8">2-alkenal reductase</fullName>
    </submittedName>
</protein>
<organism evidence="8 9">
    <name type="scientific">Pseudoscardovia radai</name>
    <dbReference type="NCBI Taxonomy" id="987066"/>
    <lineage>
        <taxon>Bacteria</taxon>
        <taxon>Bacillati</taxon>
        <taxon>Actinomycetota</taxon>
        <taxon>Actinomycetes</taxon>
        <taxon>Bifidobacteriales</taxon>
        <taxon>Bifidobacteriaceae</taxon>
        <taxon>Pseudoscardovia</taxon>
    </lineage>
</organism>
<dbReference type="SUPFAM" id="SSF100920">
    <property type="entry name" value="Heat shock protein 70kD (HSP70), peptide-binding domain"/>
    <property type="match status" value="1"/>
</dbReference>
<accession>A0A261ERA5</accession>
<dbReference type="Pfam" id="PF00012">
    <property type="entry name" value="HSP70"/>
    <property type="match status" value="2"/>
</dbReference>
<dbReference type="InterPro" id="IPR018181">
    <property type="entry name" value="Heat_shock_70_CS"/>
</dbReference>
<evidence type="ECO:0000256" key="6">
    <source>
        <dbReference type="ARBA" id="ARBA00023186"/>
    </source>
</evidence>
<dbReference type="Gene3D" id="3.90.640.10">
    <property type="entry name" value="Actin, Chain A, domain 4"/>
    <property type="match status" value="1"/>
</dbReference>
<evidence type="ECO:0000313" key="8">
    <source>
        <dbReference type="EMBL" id="OZG49390.1"/>
    </source>
</evidence>
<dbReference type="RefSeq" id="WP_158216377.1">
    <property type="nucleotide sequence ID" value="NZ_MWWR01000019.1"/>
</dbReference>
<comment type="similarity">
    <text evidence="1 7">Belongs to the heat shock protein 70 family.</text>
</comment>
<keyword evidence="6" id="KW-0143">Chaperone</keyword>
<evidence type="ECO:0000256" key="5">
    <source>
        <dbReference type="ARBA" id="ARBA00023016"/>
    </source>
</evidence>
<evidence type="ECO:0000256" key="1">
    <source>
        <dbReference type="ARBA" id="ARBA00007381"/>
    </source>
</evidence>
<dbReference type="InterPro" id="IPR013126">
    <property type="entry name" value="Hsp_70_fam"/>
</dbReference>
<keyword evidence="5" id="KW-0346">Stress response</keyword>
<evidence type="ECO:0000313" key="9">
    <source>
        <dbReference type="Proteomes" id="UP000216725"/>
    </source>
</evidence>
<reference evidence="8 9" key="1">
    <citation type="journal article" date="2017" name="BMC Genomics">
        <title>Comparative genomic and phylogenomic analyses of the Bifidobacteriaceae family.</title>
        <authorList>
            <person name="Lugli G.A."/>
            <person name="Milani C."/>
            <person name="Turroni F."/>
            <person name="Duranti S."/>
            <person name="Mancabelli L."/>
            <person name="Mangifesta M."/>
            <person name="Ferrario C."/>
            <person name="Modesto M."/>
            <person name="Mattarelli P."/>
            <person name="Jiri K."/>
            <person name="van Sinderen D."/>
            <person name="Ventura M."/>
        </authorList>
    </citation>
    <scope>NUCLEOTIDE SEQUENCE [LARGE SCALE GENOMIC DNA]</scope>
    <source>
        <strain evidence="8 9">DSM 24742</strain>
    </source>
</reference>
<dbReference type="FunFam" id="3.30.420.40:FF:000071">
    <property type="entry name" value="Molecular chaperone DnaK"/>
    <property type="match status" value="1"/>
</dbReference>
<proteinExistence type="inferred from homology"/>
<sequence>MSKYVYGIDLGTTYSCIAYQGEDGLPYVIKNVDTNSDTTPSVVQWDDDGTVVVGQQAKDSAVMSPERTIAFVKQLMGKTDIAIQIDGRDISPVEVSSYILKELARYASQQLDDEVKNVIITCPAYFGEAERTATKQAGEIAGLNVLAVIEEPTAAAICYGVTRSDSNQNVMVYDLGGGTFDITIMNINNGTIRVITTEGDHDLGGKKWDAVMSQLLVDKFIEASGYPGNPLEDDDNEEFLQDLAIKAEKAKQALTNRQEAKQVLNFNGSRAQVKVTREEFDEATSYLAESALELADKAVATAKEQGISIDQILLVGGSTKMPQIQNGVREHFGIEPKIFDPDEAVAKGAAIYAMLQADEQSKLREGEVRQTDEQGNDYAVDQETGEKRALPMLGGGGSALPMLGGGTAPIKVVSVSTKSFGVRAVDPADGKKYIYNVIMKDDELPANSTRGFMTLEDDQDYVELAVYQTPDKVDKYAVDEDRFLGNAELTLNPHTPKDSEISVTLELTEDGTVSLHAKDETSGRTVDAQWHAENVLSQKEVEETKKRVASTALASE</sequence>
<dbReference type="PROSITE" id="PS00297">
    <property type="entry name" value="HSP70_1"/>
    <property type="match status" value="1"/>
</dbReference>
<dbReference type="PRINTS" id="PR00301">
    <property type="entry name" value="HEATSHOCK70"/>
</dbReference>
<evidence type="ECO:0000256" key="2">
    <source>
        <dbReference type="ARBA" id="ARBA00022553"/>
    </source>
</evidence>
<dbReference type="GO" id="GO:0005524">
    <property type="term" value="F:ATP binding"/>
    <property type="evidence" value="ECO:0007669"/>
    <property type="project" value="UniProtKB-KW"/>
</dbReference>
<dbReference type="PROSITE" id="PS00329">
    <property type="entry name" value="HSP70_2"/>
    <property type="match status" value="1"/>
</dbReference>
<dbReference type="EMBL" id="MWWR01000019">
    <property type="protein sequence ID" value="OZG49390.1"/>
    <property type="molecule type" value="Genomic_DNA"/>
</dbReference>
<dbReference type="Gene3D" id="2.60.34.10">
    <property type="entry name" value="Substrate Binding Domain Of DNAk, Chain A, domain 1"/>
    <property type="match status" value="1"/>
</dbReference>
<keyword evidence="2" id="KW-0597">Phosphoprotein</keyword>
<dbReference type="GO" id="GO:0140662">
    <property type="term" value="F:ATP-dependent protein folding chaperone"/>
    <property type="evidence" value="ECO:0007669"/>
    <property type="project" value="InterPro"/>
</dbReference>
<dbReference type="OrthoDB" id="9766019at2"/>
<evidence type="ECO:0000256" key="7">
    <source>
        <dbReference type="RuleBase" id="RU003322"/>
    </source>
</evidence>